<dbReference type="CDD" id="cd00082">
    <property type="entry name" value="HisKA"/>
    <property type="match status" value="1"/>
</dbReference>
<dbReference type="InterPro" id="IPR035965">
    <property type="entry name" value="PAS-like_dom_sf"/>
</dbReference>
<dbReference type="Proteomes" id="UP001596398">
    <property type="component" value="Unassembled WGS sequence"/>
</dbReference>
<evidence type="ECO:0000256" key="6">
    <source>
        <dbReference type="ARBA" id="ARBA00023012"/>
    </source>
</evidence>
<evidence type="ECO:0000259" key="8">
    <source>
        <dbReference type="PROSITE" id="PS50112"/>
    </source>
</evidence>
<dbReference type="SUPFAM" id="SSF47384">
    <property type="entry name" value="Homodimeric domain of signal transducing histidine kinase"/>
    <property type="match status" value="1"/>
</dbReference>
<dbReference type="SMART" id="SM00388">
    <property type="entry name" value="HisKA"/>
    <property type="match status" value="1"/>
</dbReference>
<dbReference type="InterPro" id="IPR036097">
    <property type="entry name" value="HisK_dim/P_sf"/>
</dbReference>
<dbReference type="PRINTS" id="PR00344">
    <property type="entry name" value="BCTRLSENSOR"/>
</dbReference>
<reference evidence="9 10" key="1">
    <citation type="journal article" date="2019" name="Int. J. Syst. Evol. Microbiol.">
        <title>The Global Catalogue of Microorganisms (GCM) 10K type strain sequencing project: providing services to taxonomists for standard genome sequencing and annotation.</title>
        <authorList>
            <consortium name="The Broad Institute Genomics Platform"/>
            <consortium name="The Broad Institute Genome Sequencing Center for Infectious Disease"/>
            <person name="Wu L."/>
            <person name="Ma J."/>
        </authorList>
    </citation>
    <scope>NUCLEOTIDE SEQUENCE [LARGE SCALE GENOMIC DNA]</scope>
    <source>
        <strain evidence="9 10">DT85</strain>
    </source>
</reference>
<dbReference type="SUPFAM" id="SSF55785">
    <property type="entry name" value="PYP-like sensor domain (PAS domain)"/>
    <property type="match status" value="2"/>
</dbReference>
<proteinExistence type="predicted"/>
<dbReference type="EMBL" id="JBHTAP010000001">
    <property type="protein sequence ID" value="MFC7235596.1"/>
    <property type="molecule type" value="Genomic_DNA"/>
</dbReference>
<keyword evidence="6" id="KW-0902">Two-component regulatory system</keyword>
<dbReference type="InterPro" id="IPR004358">
    <property type="entry name" value="Sig_transdc_His_kin-like_C"/>
</dbReference>
<name>A0ABD5ZQ99_9EURY</name>
<dbReference type="InterPro" id="IPR005467">
    <property type="entry name" value="His_kinase_dom"/>
</dbReference>
<keyword evidence="4" id="KW-0808">Transferase</keyword>
<evidence type="ECO:0000259" key="7">
    <source>
        <dbReference type="PROSITE" id="PS50109"/>
    </source>
</evidence>
<dbReference type="InterPro" id="IPR036890">
    <property type="entry name" value="HATPase_C_sf"/>
</dbReference>
<keyword evidence="5" id="KW-0418">Kinase</keyword>
<feature type="domain" description="PAS" evidence="8">
    <location>
        <begin position="131"/>
        <end position="184"/>
    </location>
</feature>
<dbReference type="PROSITE" id="PS50109">
    <property type="entry name" value="HIS_KIN"/>
    <property type="match status" value="1"/>
</dbReference>
<keyword evidence="3" id="KW-0597">Phosphoprotein</keyword>
<evidence type="ECO:0000256" key="3">
    <source>
        <dbReference type="ARBA" id="ARBA00022553"/>
    </source>
</evidence>
<comment type="catalytic activity">
    <reaction evidence="1">
        <text>ATP + protein L-histidine = ADP + protein N-phospho-L-histidine.</text>
        <dbReference type="EC" id="2.7.13.3"/>
    </reaction>
</comment>
<dbReference type="InterPro" id="IPR003594">
    <property type="entry name" value="HATPase_dom"/>
</dbReference>
<dbReference type="Pfam" id="PF13426">
    <property type="entry name" value="PAS_9"/>
    <property type="match status" value="2"/>
</dbReference>
<feature type="domain" description="PAS" evidence="8">
    <location>
        <begin position="259"/>
        <end position="313"/>
    </location>
</feature>
<dbReference type="GeneID" id="79267293"/>
<dbReference type="CDD" id="cd00075">
    <property type="entry name" value="HATPase"/>
    <property type="match status" value="1"/>
</dbReference>
<dbReference type="Pfam" id="PF00512">
    <property type="entry name" value="HisKA"/>
    <property type="match status" value="1"/>
</dbReference>
<dbReference type="SUPFAM" id="SSF55874">
    <property type="entry name" value="ATPase domain of HSP90 chaperone/DNA topoisomerase II/histidine kinase"/>
    <property type="match status" value="1"/>
</dbReference>
<evidence type="ECO:0000256" key="5">
    <source>
        <dbReference type="ARBA" id="ARBA00022777"/>
    </source>
</evidence>
<evidence type="ECO:0000256" key="4">
    <source>
        <dbReference type="ARBA" id="ARBA00022679"/>
    </source>
</evidence>
<evidence type="ECO:0000313" key="9">
    <source>
        <dbReference type="EMBL" id="MFC7235596.1"/>
    </source>
</evidence>
<keyword evidence="10" id="KW-1185">Reference proteome</keyword>
<dbReference type="NCBIfam" id="TIGR00229">
    <property type="entry name" value="sensory_box"/>
    <property type="match status" value="2"/>
</dbReference>
<dbReference type="GO" id="GO:0000160">
    <property type="term" value="P:phosphorelay signal transduction system"/>
    <property type="evidence" value="ECO:0007669"/>
    <property type="project" value="UniProtKB-KW"/>
</dbReference>
<dbReference type="RefSeq" id="WP_276233733.1">
    <property type="nucleotide sequence ID" value="NZ_CP119802.1"/>
</dbReference>
<dbReference type="SMART" id="SM00387">
    <property type="entry name" value="HATPase_c"/>
    <property type="match status" value="1"/>
</dbReference>
<evidence type="ECO:0000313" key="10">
    <source>
        <dbReference type="Proteomes" id="UP001596398"/>
    </source>
</evidence>
<dbReference type="GO" id="GO:0004673">
    <property type="term" value="F:protein histidine kinase activity"/>
    <property type="evidence" value="ECO:0007669"/>
    <property type="project" value="UniProtKB-EC"/>
</dbReference>
<dbReference type="PROSITE" id="PS50112">
    <property type="entry name" value="PAS"/>
    <property type="match status" value="2"/>
</dbReference>
<dbReference type="Pfam" id="PF02518">
    <property type="entry name" value="HATPase_c"/>
    <property type="match status" value="1"/>
</dbReference>
<dbReference type="InterPro" id="IPR003661">
    <property type="entry name" value="HisK_dim/P_dom"/>
</dbReference>
<dbReference type="InterPro" id="IPR000014">
    <property type="entry name" value="PAS"/>
</dbReference>
<dbReference type="PANTHER" id="PTHR43711">
    <property type="entry name" value="TWO-COMPONENT HISTIDINE KINASE"/>
    <property type="match status" value="1"/>
</dbReference>
<dbReference type="SMART" id="SM00091">
    <property type="entry name" value="PAS"/>
    <property type="match status" value="2"/>
</dbReference>
<dbReference type="AlphaFoldDB" id="A0ABD5ZQ99"/>
<protein>
    <recommendedName>
        <fullName evidence="2">histidine kinase</fullName>
        <ecNumber evidence="2">2.7.13.3</ecNumber>
    </recommendedName>
</protein>
<feature type="domain" description="Histidine kinase" evidence="7">
    <location>
        <begin position="386"/>
        <end position="583"/>
    </location>
</feature>
<evidence type="ECO:0000256" key="2">
    <source>
        <dbReference type="ARBA" id="ARBA00012438"/>
    </source>
</evidence>
<evidence type="ECO:0000256" key="1">
    <source>
        <dbReference type="ARBA" id="ARBA00000085"/>
    </source>
</evidence>
<dbReference type="Gene3D" id="1.10.287.130">
    <property type="match status" value="1"/>
</dbReference>
<sequence length="586" mass="62007">MSAAADVLVLGGEEWVGDAVTERLAATDLAVECAEGLDAEQSADCVVVGHTPDTVDSALDLCADLVEYDPTLPVVLLGESADGGFAGRAADAGAADWFARDDPRLDVLASRLSDAVEGRRAARSDAPDRPTESAMLDAVGGGPYAVLVTDPTETIHYAGGGVEELLGYAPEELVGERVDTIVPEAFADDHHEAMSRYLAGGSRHLDWNGVGLVVQHRDGSTVPVEVMLGDVEADEGHLLAAVIRERTGSTDANERFRKHRAFSASVFENVDDGVLVADRDGAVLDANPAASDTLGYDYTDLAGRAVSDLLADDGAELSPPFEPGGQVTTTMRTADGEEIVVEASLTDIEYDGEDAVLITGRDVTERVAREAELERQNERLEEFVSIVSHDLRNPLNAASMNADLVAEGHDRIDVVREALDDMATLIDDLLELARSGRVIEDPSPFSLAAVAGNAWDTIETDAPVTVETDGDAEFRGDAGRVEQALGNLFRNSIEHGYDGESELTVRVGALDDESGFYVEDDGVGIPEDERGAVFDYGVTTEEGGTGYGLAIVSDIVEAHEWTVTATASDAGGARFEVRTESTPGTE</sequence>
<dbReference type="EC" id="2.7.13.3" evidence="2"/>
<comment type="caution">
    <text evidence="9">The sequence shown here is derived from an EMBL/GenBank/DDBJ whole genome shotgun (WGS) entry which is preliminary data.</text>
</comment>
<accession>A0ABD5ZQ99</accession>
<dbReference type="Gene3D" id="3.30.565.10">
    <property type="entry name" value="Histidine kinase-like ATPase, C-terminal domain"/>
    <property type="match status" value="1"/>
</dbReference>
<dbReference type="InterPro" id="IPR050736">
    <property type="entry name" value="Sensor_HK_Regulatory"/>
</dbReference>
<gene>
    <name evidence="9" type="ORF">ACFQJ4_09755</name>
</gene>
<organism evidence="9 10">
    <name type="scientific">Halosegnis marinus</name>
    <dbReference type="NCBI Taxonomy" id="3034023"/>
    <lineage>
        <taxon>Archaea</taxon>
        <taxon>Methanobacteriati</taxon>
        <taxon>Methanobacteriota</taxon>
        <taxon>Stenosarchaea group</taxon>
        <taxon>Halobacteria</taxon>
        <taxon>Halobacteriales</taxon>
        <taxon>Natronomonadaceae</taxon>
        <taxon>Halosegnis</taxon>
    </lineage>
</organism>
<dbReference type="CDD" id="cd00130">
    <property type="entry name" value="PAS"/>
    <property type="match status" value="2"/>
</dbReference>
<dbReference type="PANTHER" id="PTHR43711:SF1">
    <property type="entry name" value="HISTIDINE KINASE 1"/>
    <property type="match status" value="1"/>
</dbReference>
<dbReference type="Gene3D" id="3.30.450.20">
    <property type="entry name" value="PAS domain"/>
    <property type="match status" value="2"/>
</dbReference>